<reference evidence="3 4" key="1">
    <citation type="submission" date="2023-10" db="EMBL/GenBank/DDBJ databases">
        <authorList>
            <person name="Maclean D."/>
            <person name="Macfadyen A."/>
        </authorList>
    </citation>
    <scope>NUCLEOTIDE SEQUENCE [LARGE SCALE GENOMIC DNA]</scope>
</reference>
<name>A0AAV1IN49_9CHLO</name>
<keyword evidence="2" id="KW-0472">Membrane</keyword>
<keyword evidence="2" id="KW-1133">Transmembrane helix</keyword>
<evidence type="ECO:0000256" key="2">
    <source>
        <dbReference type="SAM" id="Phobius"/>
    </source>
</evidence>
<comment type="caution">
    <text evidence="3">The sequence shown here is derived from an EMBL/GenBank/DDBJ whole genome shotgun (WGS) entry which is preliminary data.</text>
</comment>
<feature type="compositionally biased region" description="Polar residues" evidence="1">
    <location>
        <begin position="13"/>
        <end position="42"/>
    </location>
</feature>
<feature type="transmembrane region" description="Helical" evidence="2">
    <location>
        <begin position="180"/>
        <end position="204"/>
    </location>
</feature>
<evidence type="ECO:0000313" key="4">
    <source>
        <dbReference type="Proteomes" id="UP001314263"/>
    </source>
</evidence>
<organism evidence="3 4">
    <name type="scientific">Coccomyxa viridis</name>
    <dbReference type="NCBI Taxonomy" id="1274662"/>
    <lineage>
        <taxon>Eukaryota</taxon>
        <taxon>Viridiplantae</taxon>
        <taxon>Chlorophyta</taxon>
        <taxon>core chlorophytes</taxon>
        <taxon>Trebouxiophyceae</taxon>
        <taxon>Trebouxiophyceae incertae sedis</taxon>
        <taxon>Coccomyxaceae</taxon>
        <taxon>Coccomyxa</taxon>
    </lineage>
</organism>
<accession>A0AAV1IN49</accession>
<keyword evidence="4" id="KW-1185">Reference proteome</keyword>
<dbReference type="Proteomes" id="UP001314263">
    <property type="component" value="Unassembled WGS sequence"/>
</dbReference>
<evidence type="ECO:0000256" key="1">
    <source>
        <dbReference type="SAM" id="MobiDB-lite"/>
    </source>
</evidence>
<keyword evidence="2" id="KW-0812">Transmembrane</keyword>
<sequence length="293" mass="30870">MEDEHAMPPRPPTTQSLEPKQAPQPRSSLFPSAVSTPISSSDMRAMRKLRQQASEGGSDRPGRYGFYEGPGSSRASQDSLEDGQAGRGPPAAFDIEQPQDTEEDPHDIPLIQVTWPHGSSPDLQREGSRPSGEAINTPRRSYPKPQTPAAPYDTSKKQTGSGLLSAPARQRRCARCPKPFTILVATLVLALVLISGLMIGHFAVPYIRNMSLMPPASTSAPGTAPYTGADTTGAGDVPGMSGEGIGLETDQPITRDQAPSPASATNPYLDKNRVGSGPPANSSVLPIVTPGGE</sequence>
<feature type="region of interest" description="Disordered" evidence="1">
    <location>
        <begin position="241"/>
        <end position="293"/>
    </location>
</feature>
<feature type="region of interest" description="Disordered" evidence="1">
    <location>
        <begin position="1"/>
        <end position="170"/>
    </location>
</feature>
<dbReference type="AlphaFoldDB" id="A0AAV1IN49"/>
<proteinExistence type="predicted"/>
<evidence type="ECO:0000313" key="3">
    <source>
        <dbReference type="EMBL" id="CAK0787885.1"/>
    </source>
</evidence>
<dbReference type="EMBL" id="CAUYUE010000018">
    <property type="protein sequence ID" value="CAK0787885.1"/>
    <property type="molecule type" value="Genomic_DNA"/>
</dbReference>
<protein>
    <submittedName>
        <fullName evidence="3">Uncharacterized protein</fullName>
    </submittedName>
</protein>
<gene>
    <name evidence="3" type="ORF">CVIRNUC_011107</name>
</gene>